<evidence type="ECO:0000313" key="2">
    <source>
        <dbReference type="EMBL" id="QHT87361.1"/>
    </source>
</evidence>
<dbReference type="EMBL" id="MN740087">
    <property type="protein sequence ID" value="QHT87361.1"/>
    <property type="molecule type" value="Genomic_DNA"/>
</dbReference>
<feature type="compositionally biased region" description="Basic residues" evidence="1">
    <location>
        <begin position="35"/>
        <end position="52"/>
    </location>
</feature>
<accession>A0A6C0I2X7</accession>
<name>A0A6C0I2X7_9ZZZZ</name>
<evidence type="ECO:0000256" key="1">
    <source>
        <dbReference type="SAM" id="MobiDB-lite"/>
    </source>
</evidence>
<sequence length="62" mass="6958">MSNTKKRGLSKQPIFNAPMQKGCAKERKAASSTKNKSKSKKSKKSKSKKVHFDKHITQIKLA</sequence>
<dbReference type="AlphaFoldDB" id="A0A6C0I2X7"/>
<reference evidence="2" key="1">
    <citation type="journal article" date="2020" name="Nature">
        <title>Giant virus diversity and host interactions through global metagenomics.</title>
        <authorList>
            <person name="Schulz F."/>
            <person name="Roux S."/>
            <person name="Paez-Espino D."/>
            <person name="Jungbluth S."/>
            <person name="Walsh D.A."/>
            <person name="Denef V.J."/>
            <person name="McMahon K.D."/>
            <person name="Konstantinidis K.T."/>
            <person name="Eloe-Fadrosh E.A."/>
            <person name="Kyrpides N.C."/>
            <person name="Woyke T."/>
        </authorList>
    </citation>
    <scope>NUCLEOTIDE SEQUENCE</scope>
    <source>
        <strain evidence="2">GVMAG-M-3300023184-190</strain>
    </source>
</reference>
<proteinExistence type="predicted"/>
<feature type="region of interest" description="Disordered" evidence="1">
    <location>
        <begin position="1"/>
        <end position="62"/>
    </location>
</feature>
<organism evidence="2">
    <name type="scientific">viral metagenome</name>
    <dbReference type="NCBI Taxonomy" id="1070528"/>
    <lineage>
        <taxon>unclassified sequences</taxon>
        <taxon>metagenomes</taxon>
        <taxon>organismal metagenomes</taxon>
    </lineage>
</organism>
<protein>
    <submittedName>
        <fullName evidence="2">Uncharacterized protein</fullName>
    </submittedName>
</protein>